<dbReference type="STRING" id="393762.SAMN05660472_00253"/>
<evidence type="ECO:0000256" key="2">
    <source>
        <dbReference type="ARBA" id="ARBA00005709"/>
    </source>
</evidence>
<dbReference type="OrthoDB" id="9758307at2"/>
<dbReference type="NCBIfam" id="TIGR02550">
    <property type="entry name" value="flagell_flgL"/>
    <property type="match status" value="1"/>
</dbReference>
<dbReference type="GO" id="GO:0071973">
    <property type="term" value="P:bacterial-type flagellum-dependent cell motility"/>
    <property type="evidence" value="ECO:0007669"/>
    <property type="project" value="InterPro"/>
</dbReference>
<dbReference type="Gene3D" id="1.20.1330.10">
    <property type="entry name" value="f41 fragment of flagellin, N-terminal domain"/>
    <property type="match status" value="2"/>
</dbReference>
<proteinExistence type="inferred from homology"/>
<dbReference type="GO" id="GO:0005198">
    <property type="term" value="F:structural molecule activity"/>
    <property type="evidence" value="ECO:0007669"/>
    <property type="project" value="InterPro"/>
</dbReference>
<dbReference type="InterPro" id="IPR001029">
    <property type="entry name" value="Flagellin_N"/>
</dbReference>
<keyword evidence="7" id="KW-1185">Reference proteome</keyword>
<evidence type="ECO:0000256" key="3">
    <source>
        <dbReference type="ARBA" id="ARBA00023143"/>
    </source>
</evidence>
<gene>
    <name evidence="6" type="ORF">SAMN05660472_00253</name>
</gene>
<dbReference type="AlphaFoldDB" id="A0A1G8XL17"/>
<dbReference type="Pfam" id="PF00669">
    <property type="entry name" value="Flagellin_N"/>
    <property type="match status" value="1"/>
</dbReference>
<dbReference type="InterPro" id="IPR046358">
    <property type="entry name" value="Flagellin_C"/>
</dbReference>
<keyword evidence="6" id="KW-0969">Cilium</keyword>
<feature type="domain" description="Flagellin N-terminal" evidence="4">
    <location>
        <begin position="3"/>
        <end position="140"/>
    </location>
</feature>
<comment type="subcellular location">
    <subcellularLocation>
        <location evidence="1">Bacterial flagellum</location>
    </subcellularLocation>
</comment>
<dbReference type="RefSeq" id="WP_090549174.1">
    <property type="nucleotide sequence ID" value="NZ_FNFP01000001.1"/>
</dbReference>
<keyword evidence="6" id="KW-0282">Flagellum</keyword>
<dbReference type="GO" id="GO:0009424">
    <property type="term" value="C:bacterial-type flagellum hook"/>
    <property type="evidence" value="ECO:0007669"/>
    <property type="project" value="InterPro"/>
</dbReference>
<dbReference type="Proteomes" id="UP000198718">
    <property type="component" value="Unassembled WGS sequence"/>
</dbReference>
<evidence type="ECO:0000259" key="5">
    <source>
        <dbReference type="Pfam" id="PF00700"/>
    </source>
</evidence>
<accession>A0A1G8XL17</accession>
<dbReference type="SUPFAM" id="SSF64518">
    <property type="entry name" value="Phase 1 flagellin"/>
    <property type="match status" value="1"/>
</dbReference>
<organism evidence="6 7">
    <name type="scientific">Natronincola ferrireducens</name>
    <dbReference type="NCBI Taxonomy" id="393762"/>
    <lineage>
        <taxon>Bacteria</taxon>
        <taxon>Bacillati</taxon>
        <taxon>Bacillota</taxon>
        <taxon>Clostridia</taxon>
        <taxon>Peptostreptococcales</taxon>
        <taxon>Natronincolaceae</taxon>
        <taxon>Natronincola</taxon>
    </lineage>
</organism>
<evidence type="ECO:0000256" key="1">
    <source>
        <dbReference type="ARBA" id="ARBA00004365"/>
    </source>
</evidence>
<dbReference type="InterPro" id="IPR013384">
    <property type="entry name" value="Flagell_FlgL"/>
</dbReference>
<name>A0A1G8XL17_9FIRM</name>
<feature type="domain" description="Flagellin C-terminal" evidence="5">
    <location>
        <begin position="375"/>
        <end position="457"/>
    </location>
</feature>
<dbReference type="Pfam" id="PF00700">
    <property type="entry name" value="Flagellin_C"/>
    <property type="match status" value="1"/>
</dbReference>
<dbReference type="PANTHER" id="PTHR42792:SF1">
    <property type="entry name" value="FLAGELLAR HOOK-ASSOCIATED PROTEIN 3"/>
    <property type="match status" value="1"/>
</dbReference>
<keyword evidence="3" id="KW-0975">Bacterial flagellum</keyword>
<evidence type="ECO:0000313" key="6">
    <source>
        <dbReference type="EMBL" id="SDJ91126.1"/>
    </source>
</evidence>
<protein>
    <submittedName>
        <fullName evidence="6">Flagellar hook-associated protein 3 FlgL</fullName>
    </submittedName>
</protein>
<comment type="similarity">
    <text evidence="2">Belongs to the bacterial flagellin family.</text>
</comment>
<dbReference type="PANTHER" id="PTHR42792">
    <property type="entry name" value="FLAGELLIN"/>
    <property type="match status" value="1"/>
</dbReference>
<dbReference type="InterPro" id="IPR001492">
    <property type="entry name" value="Flagellin"/>
</dbReference>
<sequence>MRITNNMMITNMMRNLNRNMLQLDKRQMQVSTGKRIHKPSDDPIAISRSLKIRADISELEQYRKNADDSVSWLESTELAAINTGKAMQRLREITVQAANGVLTEEETRKIQEEVKEIKQQIINLGNTTYAGKYIFSGKNTDKPLFDHFGNYNIDQFDARNPNLIDHRIQYEVGVGELIEINTLGIDLFESYSNASDLTLSFPTRLGEEHATKLKLEGLEIGIEMTDEGDPEAEPPVPPTYKAILEIEGEENSPITITMGLDEDSNPIYLVDENGDQILDEDGNPIPENKEAFMNRVIGELKGAIDAIENPLHPLKNFNFTAQNLKEGRVVAGSEESDDNWTIKAQPKKAGLIHLIERIEGFMKEGKHEELNNQLGNIDKYMDSLLTTRSEIGAKVNRMELVQNRIADDKINFRNLQSQLEDADMGEVIMELMNEENVYRAALSVGARIIQPTLLDFLR</sequence>
<dbReference type="EMBL" id="FNFP01000001">
    <property type="protein sequence ID" value="SDJ91126.1"/>
    <property type="molecule type" value="Genomic_DNA"/>
</dbReference>
<keyword evidence="6" id="KW-0966">Cell projection</keyword>
<evidence type="ECO:0000259" key="4">
    <source>
        <dbReference type="Pfam" id="PF00669"/>
    </source>
</evidence>
<evidence type="ECO:0000313" key="7">
    <source>
        <dbReference type="Proteomes" id="UP000198718"/>
    </source>
</evidence>
<reference evidence="6 7" key="1">
    <citation type="submission" date="2016-10" db="EMBL/GenBank/DDBJ databases">
        <authorList>
            <person name="de Groot N.N."/>
        </authorList>
    </citation>
    <scope>NUCLEOTIDE SEQUENCE [LARGE SCALE GENOMIC DNA]</scope>
    <source>
        <strain evidence="6 7">DSM 18346</strain>
    </source>
</reference>